<reference evidence="3" key="1">
    <citation type="journal article" date="2019" name="Int. J. Syst. Evol. Microbiol.">
        <title>The Global Catalogue of Microorganisms (GCM) 10K type strain sequencing project: providing services to taxonomists for standard genome sequencing and annotation.</title>
        <authorList>
            <consortium name="The Broad Institute Genomics Platform"/>
            <consortium name="The Broad Institute Genome Sequencing Center for Infectious Disease"/>
            <person name="Wu L."/>
            <person name="Ma J."/>
        </authorList>
    </citation>
    <scope>NUCLEOTIDE SEQUENCE [LARGE SCALE GENOMIC DNA]</scope>
    <source>
        <strain evidence="3">JCM 31920</strain>
    </source>
</reference>
<dbReference type="InterPro" id="IPR050261">
    <property type="entry name" value="FrsA_esterase"/>
</dbReference>
<evidence type="ECO:0000313" key="3">
    <source>
        <dbReference type="Proteomes" id="UP001501508"/>
    </source>
</evidence>
<organism evidence="2 3">
    <name type="scientific">Ravibacter arvi</name>
    <dbReference type="NCBI Taxonomy" id="2051041"/>
    <lineage>
        <taxon>Bacteria</taxon>
        <taxon>Pseudomonadati</taxon>
        <taxon>Bacteroidota</taxon>
        <taxon>Cytophagia</taxon>
        <taxon>Cytophagales</taxon>
        <taxon>Spirosomataceae</taxon>
        <taxon>Ravibacter</taxon>
    </lineage>
</organism>
<dbReference type="EMBL" id="BAABEY010000036">
    <property type="protein sequence ID" value="GAA4446493.1"/>
    <property type="molecule type" value="Genomic_DNA"/>
</dbReference>
<gene>
    <name evidence="2" type="ORF">GCM10023091_39700</name>
</gene>
<evidence type="ECO:0000313" key="2">
    <source>
        <dbReference type="EMBL" id="GAA4446493.1"/>
    </source>
</evidence>
<dbReference type="Pfam" id="PF05448">
    <property type="entry name" value="AXE1"/>
    <property type="match status" value="1"/>
</dbReference>
<dbReference type="SUPFAM" id="SSF53474">
    <property type="entry name" value="alpha/beta-Hydrolases"/>
    <property type="match status" value="1"/>
</dbReference>
<proteinExistence type="predicted"/>
<protein>
    <recommendedName>
        <fullName evidence="1">Acetyl xylan esterase domain-containing protein</fullName>
    </recommendedName>
</protein>
<accession>A0ABP8M8T4</accession>
<feature type="domain" description="Acetyl xylan esterase" evidence="1">
    <location>
        <begin position="91"/>
        <end position="243"/>
    </location>
</feature>
<comment type="caution">
    <text evidence="2">The sequence shown here is derived from an EMBL/GenBank/DDBJ whole genome shotgun (WGS) entry which is preliminary data.</text>
</comment>
<dbReference type="Gene3D" id="3.40.50.1820">
    <property type="entry name" value="alpha/beta hydrolase"/>
    <property type="match status" value="1"/>
</dbReference>
<name>A0ABP8M8T4_9BACT</name>
<sequence>MLSPGWARPLQGVLPDSLPKVFNDETDVLHARYRHLALNRSKAHQLPGNLAAWKEQRKRLRENVIARTGVKFYESLPFNLKETGKYQGNGYTVKNVYFQTRPDVYATANLYEPEGKGPFPAVVMMMGHSRDGKLYEPYQLVGQSLAREGYVALCIDPWGAGERGTVHGEFEYHGAALGASLLNIGETLMGMQLTDNIRAVDLLRSLPNVDRDKIGATGASGGGNQTMWLAAIDERVKAAMPVVSVGTFDSYIMAHNCVCEVLPKGLTFTEEWGVLGLVAPRAIKMCNHNQESNPTFYPAEMKKSLAKAQPVFDWYGVGKNIGYELYDHPHGYFAEDREALLGWMDFHLKGKGDGRPRKEQQVSALPAGQLMVFQDGKRDPKVQSTESYSRWAGSELKKKLMAESAINAAKKRSDLSALLGISGKPAIAVSQKAGETDGWSRVILETGDERLLPVLLRKGKNKEFVVVAHAEGKSAIPASGLSLLMKSGSGIAVIDFSGTGEAFSKSSNGFDNLSRLHTYGRAALWLGGTVMGNWADELATVADWLRKEQGAAGVSFHGYKEAGLAGIFHAATGGKLKEVHTYGSPASYVFDSGKGIEHFGVGVHVPGILQWGDLSLAAALGQSPVFLHNPVTLSGRALSSPEKEEAQKEYAAMRTKTGGGAKVVID</sequence>
<dbReference type="Proteomes" id="UP001501508">
    <property type="component" value="Unassembled WGS sequence"/>
</dbReference>
<dbReference type="PANTHER" id="PTHR22946">
    <property type="entry name" value="DIENELACTONE HYDROLASE DOMAIN-CONTAINING PROTEIN-RELATED"/>
    <property type="match status" value="1"/>
</dbReference>
<evidence type="ECO:0000259" key="1">
    <source>
        <dbReference type="Pfam" id="PF05448"/>
    </source>
</evidence>
<keyword evidence="3" id="KW-1185">Reference proteome</keyword>
<dbReference type="InterPro" id="IPR029058">
    <property type="entry name" value="AB_hydrolase_fold"/>
</dbReference>
<dbReference type="InterPro" id="IPR008391">
    <property type="entry name" value="AXE1_dom"/>
</dbReference>
<dbReference type="PANTHER" id="PTHR22946:SF8">
    <property type="entry name" value="ACETYL XYLAN ESTERASE DOMAIN-CONTAINING PROTEIN"/>
    <property type="match status" value="1"/>
</dbReference>